<dbReference type="SUPFAM" id="SSF64518">
    <property type="entry name" value="Phase 1 flagellin"/>
    <property type="match status" value="1"/>
</dbReference>
<accession>A0A2Z2NSU0</accession>
<evidence type="ECO:0000259" key="7">
    <source>
        <dbReference type="Pfam" id="PF00669"/>
    </source>
</evidence>
<dbReference type="InterPro" id="IPR001492">
    <property type="entry name" value="Flagellin"/>
</dbReference>
<name>A0A2Z2NSU0_9GAMM</name>
<dbReference type="Pfam" id="PF00669">
    <property type="entry name" value="Flagellin_N"/>
    <property type="match status" value="1"/>
</dbReference>
<dbReference type="EMBL" id="CP018632">
    <property type="protein sequence ID" value="ASJ71800.1"/>
    <property type="molecule type" value="Genomic_DNA"/>
</dbReference>
<feature type="domain" description="Flagellin N-terminal" evidence="7">
    <location>
        <begin position="6"/>
        <end position="144"/>
    </location>
</feature>
<reference evidence="8 9" key="1">
    <citation type="submission" date="2016-12" db="EMBL/GenBank/DDBJ databases">
        <authorList>
            <person name="Song W.-J."/>
            <person name="Kurnit D.M."/>
        </authorList>
    </citation>
    <scope>NUCLEOTIDE SEQUENCE [LARGE SCALE GENOMIC DNA]</scope>
    <source>
        <strain evidence="8 9">IMCC3135</strain>
    </source>
</reference>
<evidence type="ECO:0000256" key="3">
    <source>
        <dbReference type="ARBA" id="ARBA00005709"/>
    </source>
</evidence>
<keyword evidence="8" id="KW-0282">Flagellum</keyword>
<comment type="similarity">
    <text evidence="3">Belongs to the bacterial flagellin family.</text>
</comment>
<feature type="coiled-coil region" evidence="6">
    <location>
        <begin position="48"/>
        <end position="82"/>
    </location>
</feature>
<dbReference type="PANTHER" id="PTHR42792:SF1">
    <property type="entry name" value="FLAGELLAR HOOK-ASSOCIATED PROTEIN 3"/>
    <property type="match status" value="1"/>
</dbReference>
<dbReference type="PANTHER" id="PTHR42792">
    <property type="entry name" value="FLAGELLIN"/>
    <property type="match status" value="1"/>
</dbReference>
<dbReference type="Proteomes" id="UP000250079">
    <property type="component" value="Chromosome"/>
</dbReference>
<keyword evidence="5" id="KW-0975">Bacterial flagellum</keyword>
<gene>
    <name evidence="8" type="primary">flgL</name>
    <name evidence="8" type="ORF">IMCC3135_08505</name>
</gene>
<keyword evidence="8" id="KW-0966">Cell projection</keyword>
<dbReference type="GO" id="GO:0005576">
    <property type="term" value="C:extracellular region"/>
    <property type="evidence" value="ECO:0007669"/>
    <property type="project" value="UniProtKB-SubCell"/>
</dbReference>
<comment type="subcellular location">
    <subcellularLocation>
        <location evidence="1">Bacterial flagellum</location>
    </subcellularLocation>
    <subcellularLocation>
        <location evidence="2">Secreted</location>
    </subcellularLocation>
</comment>
<evidence type="ECO:0000256" key="5">
    <source>
        <dbReference type="ARBA" id="ARBA00023143"/>
    </source>
</evidence>
<sequence length="316" mass="34042">MINSRISSNVLASRIATDLVQKQNELAKVQTQISTGKRVNTPSDDPAQAAHIVKMQEAESQLEQYQRNASSAESQLALEESALTGTANILMNVRDLALSANSGTTDDYTRAAHDAEAQLALSELYDLANSRDSFGNFLFGGSNTETPPFTSGTQVTYNGNSDAQQLTIGLGRTIQTGDSGIETFMRIPDVSNGSSGGSQDLFATLGKFIEALGSSPVTETEKAAMQQTINDTIANLDSGLDHINTARARVGTRLNSVDNSREENANISLQIERTRSEVEDIDIAEAITSLQTQTTSLEILQQTYSSIQSLSMFNYI</sequence>
<evidence type="ECO:0000256" key="2">
    <source>
        <dbReference type="ARBA" id="ARBA00004613"/>
    </source>
</evidence>
<dbReference type="RefSeq" id="WP_088917190.1">
    <property type="nucleotide sequence ID" value="NZ_CP018632.1"/>
</dbReference>
<dbReference type="GO" id="GO:0071973">
    <property type="term" value="P:bacterial-type flagellum-dependent cell motility"/>
    <property type="evidence" value="ECO:0007669"/>
    <property type="project" value="InterPro"/>
</dbReference>
<organism evidence="8 9">
    <name type="scientific">Granulosicoccus antarcticus IMCC3135</name>
    <dbReference type="NCBI Taxonomy" id="1192854"/>
    <lineage>
        <taxon>Bacteria</taxon>
        <taxon>Pseudomonadati</taxon>
        <taxon>Pseudomonadota</taxon>
        <taxon>Gammaproteobacteria</taxon>
        <taxon>Chromatiales</taxon>
        <taxon>Granulosicoccaceae</taxon>
        <taxon>Granulosicoccus</taxon>
    </lineage>
</organism>
<keyword evidence="6" id="KW-0175">Coiled coil</keyword>
<dbReference type="OrthoDB" id="9768249at2"/>
<keyword evidence="8" id="KW-0969">Cilium</keyword>
<evidence type="ECO:0000256" key="6">
    <source>
        <dbReference type="SAM" id="Coils"/>
    </source>
</evidence>
<dbReference type="Gene3D" id="1.20.1330.10">
    <property type="entry name" value="f41 fragment of flagellin, N-terminal domain"/>
    <property type="match status" value="1"/>
</dbReference>
<dbReference type="InterPro" id="IPR013384">
    <property type="entry name" value="Flagell_FlgL"/>
</dbReference>
<dbReference type="NCBIfam" id="TIGR02550">
    <property type="entry name" value="flagell_flgL"/>
    <property type="match status" value="1"/>
</dbReference>
<evidence type="ECO:0000256" key="1">
    <source>
        <dbReference type="ARBA" id="ARBA00004365"/>
    </source>
</evidence>
<dbReference type="KEGG" id="gai:IMCC3135_08505"/>
<keyword evidence="4" id="KW-0964">Secreted</keyword>
<evidence type="ECO:0000256" key="4">
    <source>
        <dbReference type="ARBA" id="ARBA00022525"/>
    </source>
</evidence>
<dbReference type="GO" id="GO:0005198">
    <property type="term" value="F:structural molecule activity"/>
    <property type="evidence" value="ECO:0007669"/>
    <property type="project" value="InterPro"/>
</dbReference>
<dbReference type="GO" id="GO:0009424">
    <property type="term" value="C:bacterial-type flagellum hook"/>
    <property type="evidence" value="ECO:0007669"/>
    <property type="project" value="InterPro"/>
</dbReference>
<dbReference type="AlphaFoldDB" id="A0A2Z2NSU0"/>
<keyword evidence="9" id="KW-1185">Reference proteome</keyword>
<evidence type="ECO:0000313" key="8">
    <source>
        <dbReference type="EMBL" id="ASJ71800.1"/>
    </source>
</evidence>
<protein>
    <submittedName>
        <fullName evidence="8">Flagellar hook-associated protein 3</fullName>
    </submittedName>
</protein>
<evidence type="ECO:0000313" key="9">
    <source>
        <dbReference type="Proteomes" id="UP000250079"/>
    </source>
</evidence>
<dbReference type="InterPro" id="IPR001029">
    <property type="entry name" value="Flagellin_N"/>
</dbReference>
<proteinExistence type="inferred from homology"/>